<accession>A0A9D3W376</accession>
<reference evidence="1 2" key="1">
    <citation type="journal article" date="2021" name="Plant Biotechnol. J.">
        <title>Multi-omics assisted identification of the key and species-specific regulatory components of drought-tolerant mechanisms in Gossypium stocksii.</title>
        <authorList>
            <person name="Yu D."/>
            <person name="Ke L."/>
            <person name="Zhang D."/>
            <person name="Wu Y."/>
            <person name="Sun Y."/>
            <person name="Mei J."/>
            <person name="Sun J."/>
            <person name="Sun Y."/>
        </authorList>
    </citation>
    <scope>NUCLEOTIDE SEQUENCE [LARGE SCALE GENOMIC DNA]</scope>
    <source>
        <strain evidence="2">cv. E1</strain>
        <tissue evidence="1">Leaf</tissue>
    </source>
</reference>
<comment type="caution">
    <text evidence="1">The sequence shown here is derived from an EMBL/GenBank/DDBJ whole genome shotgun (WGS) entry which is preliminary data.</text>
</comment>
<keyword evidence="2" id="KW-1185">Reference proteome</keyword>
<evidence type="ECO:0000313" key="1">
    <source>
        <dbReference type="EMBL" id="KAH1108154.1"/>
    </source>
</evidence>
<dbReference type="Proteomes" id="UP000828251">
    <property type="component" value="Unassembled WGS sequence"/>
</dbReference>
<name>A0A9D3W376_9ROSI</name>
<gene>
    <name evidence="1" type="ORF">J1N35_011922</name>
</gene>
<evidence type="ECO:0000313" key="2">
    <source>
        <dbReference type="Proteomes" id="UP000828251"/>
    </source>
</evidence>
<dbReference type="AlphaFoldDB" id="A0A9D3W376"/>
<organism evidence="1 2">
    <name type="scientific">Gossypium stocksii</name>
    <dbReference type="NCBI Taxonomy" id="47602"/>
    <lineage>
        <taxon>Eukaryota</taxon>
        <taxon>Viridiplantae</taxon>
        <taxon>Streptophyta</taxon>
        <taxon>Embryophyta</taxon>
        <taxon>Tracheophyta</taxon>
        <taxon>Spermatophyta</taxon>
        <taxon>Magnoliopsida</taxon>
        <taxon>eudicotyledons</taxon>
        <taxon>Gunneridae</taxon>
        <taxon>Pentapetalae</taxon>
        <taxon>rosids</taxon>
        <taxon>malvids</taxon>
        <taxon>Malvales</taxon>
        <taxon>Malvaceae</taxon>
        <taxon>Malvoideae</taxon>
        <taxon>Gossypium</taxon>
    </lineage>
</organism>
<dbReference type="EMBL" id="JAIQCV010000004">
    <property type="protein sequence ID" value="KAH1108154.1"/>
    <property type="molecule type" value="Genomic_DNA"/>
</dbReference>
<protein>
    <submittedName>
        <fullName evidence="1">Uncharacterized protein</fullName>
    </submittedName>
</protein>
<sequence>MGVFDDKESTMAVSSNQFEKRSGRALAEIERVAPTPKFKQYRVSAVRVFPPGCGRVAAPNSGSSRQIIVDRSSQGKW</sequence>
<proteinExistence type="predicted"/>